<feature type="transmembrane region" description="Helical" evidence="1">
    <location>
        <begin position="203"/>
        <end position="227"/>
    </location>
</feature>
<proteinExistence type="predicted"/>
<keyword evidence="1" id="KW-0472">Membrane</keyword>
<evidence type="ECO:0000313" key="2">
    <source>
        <dbReference type="EMBL" id="SNC74308.1"/>
    </source>
</evidence>
<sequence>MTVALMTWRALARGWRPLLLLALPVGGLALALLLRVASGGVDEVMADSILRDLATAVIVPLTALLVAVNALGNEVDDNSIVHLLSTPTPRLRIILEKVLVVALVAGVLGALTTLGMGVAMGSAEPLPWLVAGGVSGIAYGVVFTALSAWVRQAVLIGALYLVLWEGMLIGLAPRARFLSIHHGALAVAEAMRPDSAPVTLTGLGLTSGVVLLGVAVVASLLLAWWGLRRLRLSKVT</sequence>
<organism evidence="2 3">
    <name type="scientific">Kytococcus aerolatus</name>
    <dbReference type="NCBI Taxonomy" id="592308"/>
    <lineage>
        <taxon>Bacteria</taxon>
        <taxon>Bacillati</taxon>
        <taxon>Actinomycetota</taxon>
        <taxon>Actinomycetes</taxon>
        <taxon>Micrococcales</taxon>
        <taxon>Kytococcaceae</taxon>
        <taxon>Kytococcus</taxon>
    </lineage>
</organism>
<evidence type="ECO:0000256" key="1">
    <source>
        <dbReference type="SAM" id="Phobius"/>
    </source>
</evidence>
<feature type="transmembrane region" description="Helical" evidence="1">
    <location>
        <begin position="126"/>
        <end position="146"/>
    </location>
</feature>
<dbReference type="GO" id="GO:0140359">
    <property type="term" value="F:ABC-type transporter activity"/>
    <property type="evidence" value="ECO:0007669"/>
    <property type="project" value="InterPro"/>
</dbReference>
<accession>A0A212U7S5</accession>
<dbReference type="RefSeq" id="WP_088819256.1">
    <property type="nucleotide sequence ID" value="NZ_FYEZ01000004.1"/>
</dbReference>
<feature type="transmembrane region" description="Helical" evidence="1">
    <location>
        <begin position="153"/>
        <end position="172"/>
    </location>
</feature>
<dbReference type="GO" id="GO:0005886">
    <property type="term" value="C:plasma membrane"/>
    <property type="evidence" value="ECO:0007669"/>
    <property type="project" value="UniProtKB-SubCell"/>
</dbReference>
<reference evidence="2 3" key="1">
    <citation type="submission" date="2017-06" db="EMBL/GenBank/DDBJ databases">
        <authorList>
            <person name="Kim H.J."/>
            <person name="Triplett B.A."/>
        </authorList>
    </citation>
    <scope>NUCLEOTIDE SEQUENCE [LARGE SCALE GENOMIC DNA]</scope>
    <source>
        <strain evidence="2 3">DSM 22179</strain>
    </source>
</reference>
<dbReference type="Pfam" id="PF12679">
    <property type="entry name" value="ABC2_membrane_2"/>
    <property type="match status" value="1"/>
</dbReference>
<dbReference type="Proteomes" id="UP000198122">
    <property type="component" value="Unassembled WGS sequence"/>
</dbReference>
<gene>
    <name evidence="2" type="ORF">SAMN05445756_2230</name>
</gene>
<keyword evidence="1" id="KW-1133">Transmembrane helix</keyword>
<protein>
    <submittedName>
        <fullName evidence="2">ABC-2 type transport system permease protein</fullName>
    </submittedName>
</protein>
<evidence type="ECO:0000313" key="3">
    <source>
        <dbReference type="Proteomes" id="UP000198122"/>
    </source>
</evidence>
<feature type="transmembrane region" description="Helical" evidence="1">
    <location>
        <begin position="98"/>
        <end position="120"/>
    </location>
</feature>
<feature type="transmembrane region" description="Helical" evidence="1">
    <location>
        <begin position="49"/>
        <end position="71"/>
    </location>
</feature>
<keyword evidence="3" id="KW-1185">Reference proteome</keyword>
<name>A0A212U7S5_9MICO</name>
<dbReference type="AlphaFoldDB" id="A0A212U7S5"/>
<keyword evidence="1" id="KW-0812">Transmembrane</keyword>
<dbReference type="EMBL" id="FYEZ01000004">
    <property type="protein sequence ID" value="SNC74308.1"/>
    <property type="molecule type" value="Genomic_DNA"/>
</dbReference>